<organism evidence="1">
    <name type="scientific">Wolbachia endosymbiont of Polyergus mexicanus</name>
    <dbReference type="NCBI Taxonomy" id="3171167"/>
    <lineage>
        <taxon>Bacteria</taxon>
        <taxon>Pseudomonadati</taxon>
        <taxon>Pseudomonadota</taxon>
        <taxon>Alphaproteobacteria</taxon>
        <taxon>Rickettsiales</taxon>
        <taxon>Anaplasmataceae</taxon>
        <taxon>Wolbachieae</taxon>
        <taxon>Wolbachia</taxon>
    </lineage>
</organism>
<accession>A0AAU7YI73</accession>
<dbReference type="Pfam" id="PF06995">
    <property type="entry name" value="Phage_P2_GpU"/>
    <property type="match status" value="1"/>
</dbReference>
<name>A0AAU7YI73_9RICK</name>
<proteinExistence type="predicted"/>
<dbReference type="InterPro" id="IPR009734">
    <property type="entry name" value="Myoviridae_GpU"/>
</dbReference>
<sequence length="115" mass="12996">MLLGQCKFDPVSLRYSKEQSWHTVECIEKTSLQSIGSGVENIDLTGVIYPHRQNGSLEQLRNMCDIKEPNVLVDGSGKVLGNFVVTNVEEKQTSYFPCGLPRKIEFQIKLKSYSK</sequence>
<dbReference type="EMBL" id="CP158586">
    <property type="protein sequence ID" value="XCA33321.1"/>
    <property type="molecule type" value="Genomic_DNA"/>
</dbReference>
<reference evidence="1" key="1">
    <citation type="submission" date="2024-06" db="EMBL/GenBank/DDBJ databases">
        <title>Genome assembly of the Polyergus mexicanus.</title>
        <authorList>
            <person name="Cash E."/>
            <person name="Tustsui N.D."/>
            <person name="Ward P."/>
            <person name="Nguyen O."/>
            <person name="Sahasrabudhe R."/>
            <person name="Fairbairn C.W."/>
            <person name="Seligmann W.E."/>
            <person name="Sacco S."/>
            <person name="Beraut E."/>
            <person name="Miller C."/>
            <person name="Toffelmier E."/>
            <person name="Shaffer H.B."/>
        </authorList>
    </citation>
    <scope>NUCLEOTIDE SEQUENCE</scope>
    <source>
        <strain evidence="1">NDT 795.1</strain>
    </source>
</reference>
<gene>
    <name evidence="1" type="ORF">ABS808_00290</name>
</gene>
<evidence type="ECO:0000313" key="1">
    <source>
        <dbReference type="EMBL" id="XCA33321.1"/>
    </source>
</evidence>
<dbReference type="AlphaFoldDB" id="A0AAU7YI73"/>
<protein>
    <submittedName>
        <fullName evidence="1">Phage tail protein</fullName>
    </submittedName>
</protein>